<name>D6SMX0_9BACT</name>
<reference evidence="1" key="1">
    <citation type="submission" date="2010-05" db="EMBL/GenBank/DDBJ databases">
        <title>The draft genome of Desulfonatronospira thiodismutans ASO3-1.</title>
        <authorList>
            <consortium name="US DOE Joint Genome Institute (JGI-PGF)"/>
            <person name="Lucas S."/>
            <person name="Copeland A."/>
            <person name="Lapidus A."/>
            <person name="Cheng J.-F."/>
            <person name="Bruce D."/>
            <person name="Goodwin L."/>
            <person name="Pitluck S."/>
            <person name="Chertkov O."/>
            <person name="Brettin T."/>
            <person name="Detter J.C."/>
            <person name="Han C."/>
            <person name="Land M.L."/>
            <person name="Hauser L."/>
            <person name="Kyrpides N."/>
            <person name="Mikhailova N."/>
            <person name="Muyzer G."/>
            <person name="Woyke T."/>
        </authorList>
    </citation>
    <scope>NUCLEOTIDE SEQUENCE [LARGE SCALE GENOMIC DNA]</scope>
    <source>
        <strain evidence="1">ASO3-1</strain>
    </source>
</reference>
<keyword evidence="2" id="KW-1185">Reference proteome</keyword>
<dbReference type="PANTHER" id="PTHR40266:SF2">
    <property type="entry name" value="TOXIN HIGB-1"/>
    <property type="match status" value="1"/>
</dbReference>
<evidence type="ECO:0000313" key="1">
    <source>
        <dbReference type="EMBL" id="EFI36031.1"/>
    </source>
</evidence>
<accession>D6SMX0</accession>
<dbReference type="PANTHER" id="PTHR40266">
    <property type="entry name" value="TOXIN HIGB-1"/>
    <property type="match status" value="1"/>
</dbReference>
<dbReference type="InterPro" id="IPR035093">
    <property type="entry name" value="RelE/ParE_toxin_dom_sf"/>
</dbReference>
<dbReference type="InterPro" id="IPR007711">
    <property type="entry name" value="HigB-1"/>
</dbReference>
<dbReference type="Proteomes" id="UP000005496">
    <property type="component" value="Unassembled WGS sequence"/>
</dbReference>
<comment type="caution">
    <text evidence="1">The sequence shown here is derived from an EMBL/GenBank/DDBJ whole genome shotgun (WGS) entry which is preliminary data.</text>
</comment>
<evidence type="ECO:0000313" key="2">
    <source>
        <dbReference type="Proteomes" id="UP000005496"/>
    </source>
</evidence>
<sequence>MIRSFKHKGLARFFKSGSTAGIQAAHAKRLRLILGRLNAASDIKDMDLPGLQLHKLSGKRDGIWSVTVSGNWRVTFLFENGDAKMVNYEDYH</sequence>
<dbReference type="EMBL" id="ACJN02000001">
    <property type="protein sequence ID" value="EFI36031.1"/>
    <property type="molecule type" value="Genomic_DNA"/>
</dbReference>
<dbReference type="OrthoDB" id="9801102at2"/>
<dbReference type="AlphaFoldDB" id="D6SMX0"/>
<dbReference type="eggNOG" id="COG3549">
    <property type="taxonomic scope" value="Bacteria"/>
</dbReference>
<dbReference type="Gene3D" id="3.30.2310.20">
    <property type="entry name" value="RelE-like"/>
    <property type="match status" value="1"/>
</dbReference>
<gene>
    <name evidence="1" type="ORF">Dthio_PD3473</name>
</gene>
<dbReference type="Pfam" id="PF05015">
    <property type="entry name" value="HigB-like_toxin"/>
    <property type="match status" value="1"/>
</dbReference>
<organism evidence="1 2">
    <name type="scientific">Desulfonatronospira thiodismutans ASO3-1</name>
    <dbReference type="NCBI Taxonomy" id="555779"/>
    <lineage>
        <taxon>Bacteria</taxon>
        <taxon>Pseudomonadati</taxon>
        <taxon>Thermodesulfobacteriota</taxon>
        <taxon>Desulfovibrionia</taxon>
        <taxon>Desulfovibrionales</taxon>
        <taxon>Desulfonatronovibrionaceae</taxon>
        <taxon>Desulfonatronospira</taxon>
    </lineage>
</organism>
<dbReference type="RefSeq" id="WP_008869159.1">
    <property type="nucleotide sequence ID" value="NZ_ACJN02000001.1"/>
</dbReference>
<dbReference type="SUPFAM" id="SSF143011">
    <property type="entry name" value="RelE-like"/>
    <property type="match status" value="1"/>
</dbReference>
<proteinExistence type="predicted"/>
<protein>
    <submittedName>
        <fullName evidence="1">Plasmid maintenance system killer</fullName>
    </submittedName>
</protein>